<evidence type="ECO:0000313" key="8">
    <source>
        <dbReference type="Proteomes" id="UP000799118"/>
    </source>
</evidence>
<evidence type="ECO:0000313" key="7">
    <source>
        <dbReference type="EMBL" id="KAE9408854.1"/>
    </source>
</evidence>
<sequence>MAPVVINSIPMSSRLASGVKDFRSLHHHAHHQPQPGQSGGGSGSQPAPSTGSCSVNVTNATVTYMMPCTVGGQDFRLLIDTGSSNTWVGAGQKFQPNSSCKSTRKTVVCVQSTLQQWLRCLMIASSTCRTLAMDLALLTEPNASCLSFVAKPRLTFFFHVDQGPVVLGAKGSGMPEIPNQSFAVADTATGFQDMDGILGIGPTDLTQNTVNGMDSVPTVTDNLCKQGSIKSELIGISYEPTTGANLANGELIFGDVDTAKCVGEITYVPITSTSPASKYWGIDQTVTYGTSEKPILLKTAGIVDTGTTLVMIATDAFKAYQGATGATMDQTTGLLKLTEEQFNNMQSLFFEIGGIKFELTPNAQIWPRSQNKAMGGDENSIYCIIADMGAMSGDGLDFINGFGWLQRFYSVYDTTNSRVGIANTPNTKAETN</sequence>
<dbReference type="Gene3D" id="2.40.70.10">
    <property type="entry name" value="Acid Proteases"/>
    <property type="match status" value="2"/>
</dbReference>
<dbReference type="EMBL" id="ML769389">
    <property type="protein sequence ID" value="KAE9408854.1"/>
    <property type="molecule type" value="Genomic_DNA"/>
</dbReference>
<dbReference type="CDD" id="cd05471">
    <property type="entry name" value="pepsin_like"/>
    <property type="match status" value="1"/>
</dbReference>
<dbReference type="PROSITE" id="PS00141">
    <property type="entry name" value="ASP_PROTEASE"/>
    <property type="match status" value="2"/>
</dbReference>
<evidence type="ECO:0000256" key="5">
    <source>
        <dbReference type="SAM" id="MobiDB-lite"/>
    </source>
</evidence>
<protein>
    <submittedName>
        <fullName evidence="7">Acid protease</fullName>
    </submittedName>
</protein>
<organism evidence="7 8">
    <name type="scientific">Gymnopus androsaceus JB14</name>
    <dbReference type="NCBI Taxonomy" id="1447944"/>
    <lineage>
        <taxon>Eukaryota</taxon>
        <taxon>Fungi</taxon>
        <taxon>Dikarya</taxon>
        <taxon>Basidiomycota</taxon>
        <taxon>Agaricomycotina</taxon>
        <taxon>Agaricomycetes</taxon>
        <taxon>Agaricomycetidae</taxon>
        <taxon>Agaricales</taxon>
        <taxon>Marasmiineae</taxon>
        <taxon>Omphalotaceae</taxon>
        <taxon>Gymnopus</taxon>
    </lineage>
</organism>
<dbReference type="PANTHER" id="PTHR47966">
    <property type="entry name" value="BETA-SITE APP-CLEAVING ENZYME, ISOFORM A-RELATED"/>
    <property type="match status" value="1"/>
</dbReference>
<dbReference type="SUPFAM" id="SSF50630">
    <property type="entry name" value="Acid proteases"/>
    <property type="match status" value="1"/>
</dbReference>
<evidence type="ECO:0000256" key="3">
    <source>
        <dbReference type="PIRSR" id="PIRSR601461-1"/>
    </source>
</evidence>
<dbReference type="PANTHER" id="PTHR47966:SF51">
    <property type="entry name" value="BETA-SITE APP-CLEAVING ENZYME, ISOFORM A-RELATED"/>
    <property type="match status" value="1"/>
</dbReference>
<comment type="similarity">
    <text evidence="1 4">Belongs to the peptidase A1 family.</text>
</comment>
<feature type="active site" evidence="3">
    <location>
        <position position="80"/>
    </location>
</feature>
<evidence type="ECO:0000256" key="1">
    <source>
        <dbReference type="ARBA" id="ARBA00007447"/>
    </source>
</evidence>
<evidence type="ECO:0000256" key="2">
    <source>
        <dbReference type="ARBA" id="ARBA00022750"/>
    </source>
</evidence>
<evidence type="ECO:0000256" key="4">
    <source>
        <dbReference type="RuleBase" id="RU000454"/>
    </source>
</evidence>
<reference evidence="7" key="1">
    <citation type="journal article" date="2019" name="Environ. Microbiol.">
        <title>Fungal ecological strategies reflected in gene transcription - a case study of two litter decomposers.</title>
        <authorList>
            <person name="Barbi F."/>
            <person name="Kohler A."/>
            <person name="Barry K."/>
            <person name="Baskaran P."/>
            <person name="Daum C."/>
            <person name="Fauchery L."/>
            <person name="Ihrmark K."/>
            <person name="Kuo A."/>
            <person name="LaButti K."/>
            <person name="Lipzen A."/>
            <person name="Morin E."/>
            <person name="Grigoriev I.V."/>
            <person name="Henrissat B."/>
            <person name="Lindahl B."/>
            <person name="Martin F."/>
        </authorList>
    </citation>
    <scope>NUCLEOTIDE SEQUENCE</scope>
    <source>
        <strain evidence="7">JB14</strain>
    </source>
</reference>
<name>A0A6A4IJZ0_9AGAR</name>
<proteinExistence type="inferred from homology"/>
<dbReference type="OrthoDB" id="660550at2759"/>
<feature type="region of interest" description="Disordered" evidence="5">
    <location>
        <begin position="27"/>
        <end position="52"/>
    </location>
</feature>
<dbReference type="GO" id="GO:0004190">
    <property type="term" value="F:aspartic-type endopeptidase activity"/>
    <property type="evidence" value="ECO:0007669"/>
    <property type="project" value="UniProtKB-KW"/>
</dbReference>
<dbReference type="Proteomes" id="UP000799118">
    <property type="component" value="Unassembled WGS sequence"/>
</dbReference>
<dbReference type="AlphaFoldDB" id="A0A6A4IJZ0"/>
<accession>A0A6A4IJZ0</accession>
<keyword evidence="4" id="KW-0378">Hydrolase</keyword>
<gene>
    <name evidence="7" type="ORF">BT96DRAFT_913570</name>
</gene>
<dbReference type="Pfam" id="PF00026">
    <property type="entry name" value="Asp"/>
    <property type="match status" value="2"/>
</dbReference>
<keyword evidence="2 4" id="KW-0064">Aspartyl protease</keyword>
<feature type="domain" description="Peptidase A1" evidence="6">
    <location>
        <begin position="64"/>
        <end position="422"/>
    </location>
</feature>
<keyword evidence="8" id="KW-1185">Reference proteome</keyword>
<dbReference type="InterPro" id="IPR021109">
    <property type="entry name" value="Peptidase_aspartic_dom_sf"/>
</dbReference>
<keyword evidence="4 7" id="KW-0645">Protease</keyword>
<dbReference type="GO" id="GO:0006508">
    <property type="term" value="P:proteolysis"/>
    <property type="evidence" value="ECO:0007669"/>
    <property type="project" value="UniProtKB-KW"/>
</dbReference>
<dbReference type="InterPro" id="IPR033121">
    <property type="entry name" value="PEPTIDASE_A1"/>
</dbReference>
<dbReference type="PRINTS" id="PR00792">
    <property type="entry name" value="PEPSIN"/>
</dbReference>
<feature type="active site" evidence="3">
    <location>
        <position position="304"/>
    </location>
</feature>
<dbReference type="InterPro" id="IPR034164">
    <property type="entry name" value="Pepsin-like_dom"/>
</dbReference>
<evidence type="ECO:0000259" key="6">
    <source>
        <dbReference type="PROSITE" id="PS51767"/>
    </source>
</evidence>
<dbReference type="InterPro" id="IPR001969">
    <property type="entry name" value="Aspartic_peptidase_AS"/>
</dbReference>
<dbReference type="PROSITE" id="PS51767">
    <property type="entry name" value="PEPTIDASE_A1"/>
    <property type="match status" value="1"/>
</dbReference>
<dbReference type="InterPro" id="IPR001461">
    <property type="entry name" value="Aspartic_peptidase_A1"/>
</dbReference>